<reference evidence="1" key="1">
    <citation type="submission" date="2018-10" db="EMBL/GenBank/DDBJ databases">
        <authorList>
            <person name="Gruber-Vodicka H."/>
            <person name="Jaeckle O."/>
        </authorList>
    </citation>
    <scope>NUCLEOTIDE SEQUENCE</scope>
</reference>
<organism evidence="1">
    <name type="scientific">invertebrate metagenome</name>
    <dbReference type="NCBI Taxonomy" id="1711999"/>
    <lineage>
        <taxon>unclassified sequences</taxon>
        <taxon>metagenomes</taxon>
        <taxon>organismal metagenomes</taxon>
    </lineage>
</organism>
<proteinExistence type="predicted"/>
<dbReference type="AlphaFoldDB" id="A0A484H5W8"/>
<name>A0A484H5W8_9ZZZZ</name>
<dbReference type="EMBL" id="LR026963">
    <property type="protein sequence ID" value="VBB69419.1"/>
    <property type="molecule type" value="Genomic_DNA"/>
</dbReference>
<accession>A0A484H5W8</accession>
<gene>
    <name evidence="1" type="ORF">RIEGSTA812A_PEG_892</name>
</gene>
<sequence>MLYPVSHSIRTDPGGSKRLLCSKSEMKLKVLKSMSVLRPE</sequence>
<protein>
    <submittedName>
        <fullName evidence="1">Uncharacterized protein</fullName>
    </submittedName>
</protein>
<evidence type="ECO:0000313" key="1">
    <source>
        <dbReference type="EMBL" id="VBB69419.1"/>
    </source>
</evidence>